<organism evidence="1 2">
    <name type="scientific">Streptomyces daqingensis</name>
    <dbReference type="NCBI Taxonomy" id="1472640"/>
    <lineage>
        <taxon>Bacteria</taxon>
        <taxon>Bacillati</taxon>
        <taxon>Actinomycetota</taxon>
        <taxon>Actinomycetes</taxon>
        <taxon>Kitasatosporales</taxon>
        <taxon>Streptomycetaceae</taxon>
        <taxon>Streptomyces</taxon>
    </lineage>
</organism>
<reference evidence="2" key="1">
    <citation type="journal article" date="2019" name="Int. J. Syst. Evol. Microbiol.">
        <title>The Global Catalogue of Microorganisms (GCM) 10K type strain sequencing project: providing services to taxonomists for standard genome sequencing and annotation.</title>
        <authorList>
            <consortium name="The Broad Institute Genomics Platform"/>
            <consortium name="The Broad Institute Genome Sequencing Center for Infectious Disease"/>
            <person name="Wu L."/>
            <person name="Ma J."/>
        </authorList>
    </citation>
    <scope>NUCLEOTIDE SEQUENCE [LARGE SCALE GENOMIC DNA]</scope>
    <source>
        <strain evidence="2">CGMCC 4.7178</strain>
    </source>
</reference>
<proteinExistence type="predicted"/>
<gene>
    <name evidence="1" type="ORF">GCM10012287_16800</name>
</gene>
<name>A0ABQ2M369_9ACTN</name>
<dbReference type="EMBL" id="BMMP01000004">
    <property type="protein sequence ID" value="GGO46444.1"/>
    <property type="molecule type" value="Genomic_DNA"/>
</dbReference>
<keyword evidence="2" id="KW-1185">Reference proteome</keyword>
<dbReference type="Proteomes" id="UP000631535">
    <property type="component" value="Unassembled WGS sequence"/>
</dbReference>
<evidence type="ECO:0000313" key="1">
    <source>
        <dbReference type="EMBL" id="GGO46444.1"/>
    </source>
</evidence>
<protein>
    <recommendedName>
        <fullName evidence="3">DUF2399 domain-containing protein</fullName>
    </recommendedName>
</protein>
<comment type="caution">
    <text evidence="1">The sequence shown here is derived from an EMBL/GenBank/DDBJ whole genome shotgun (WGS) entry which is preliminary data.</text>
</comment>
<accession>A0ABQ2M369</accession>
<dbReference type="RefSeq" id="WP_189036434.1">
    <property type="nucleotide sequence ID" value="NZ_BMMP01000004.1"/>
</dbReference>
<sequence length="303" mass="33868">MTNTVSGRSYKRTRVRGFADWTPRPHVQHLVDQVLHVLDENRAYLPMTARQVFYRLVGGHGYDKTEQAYSRLLETLNRARRARMIPMHAIRDDGGTEIGAGGWDSPDQFWRAIENSARGYRHSPEDGQPIAVELWVEAAGMVPMVARVANEYGVTAYSSGGFDSVTVKHSAAQRISWRDVPTTVLHLGDHDPSGLSILDSAAEDISAFVADMGGEPPTFARLGVTEEQIARYRLPSAPQKATDRRGEHMRHTVQAEAMSPTQLTQEVRDALEEVVDLGTLHEMRELSEQEREEILARIPSAED</sequence>
<evidence type="ECO:0008006" key="3">
    <source>
        <dbReference type="Google" id="ProtNLM"/>
    </source>
</evidence>
<evidence type="ECO:0000313" key="2">
    <source>
        <dbReference type="Proteomes" id="UP000631535"/>
    </source>
</evidence>